<keyword evidence="14" id="KW-1185">Reference proteome</keyword>
<dbReference type="RefSeq" id="XP_064682738.1">
    <property type="nucleotide sequence ID" value="XM_064830236.1"/>
</dbReference>
<evidence type="ECO:0000313" key="14">
    <source>
        <dbReference type="Proteomes" id="UP001304243"/>
    </source>
</evidence>
<evidence type="ECO:0000256" key="5">
    <source>
        <dbReference type="ARBA" id="ARBA00022454"/>
    </source>
</evidence>
<evidence type="ECO:0000256" key="7">
    <source>
        <dbReference type="ARBA" id="ARBA00022618"/>
    </source>
</evidence>
<feature type="compositionally biased region" description="Basic and acidic residues" evidence="12">
    <location>
        <begin position="237"/>
        <end position="246"/>
    </location>
</feature>
<dbReference type="GO" id="GO:0051301">
    <property type="term" value="P:cell division"/>
    <property type="evidence" value="ECO:0007669"/>
    <property type="project" value="UniProtKB-KW"/>
</dbReference>
<keyword evidence="6" id="KW-0963">Cytoplasm</keyword>
<feature type="region of interest" description="Disordered" evidence="12">
    <location>
        <begin position="430"/>
        <end position="472"/>
    </location>
</feature>
<dbReference type="GO" id="GO:0003682">
    <property type="term" value="F:chromatin binding"/>
    <property type="evidence" value="ECO:0007669"/>
    <property type="project" value="TreeGrafter"/>
</dbReference>
<comment type="similarity">
    <text evidence="3 11">Belongs to the CND2 (condensin subunit 2) family.</text>
</comment>
<evidence type="ECO:0000313" key="13">
    <source>
        <dbReference type="EMBL" id="KAK4516072.1"/>
    </source>
</evidence>
<name>A0AAN7DFL6_9FUNG</name>
<keyword evidence="10 11" id="KW-0131">Cell cycle</keyword>
<dbReference type="EMBL" id="JASEJX010000014">
    <property type="protein sequence ID" value="KAK4516072.1"/>
    <property type="molecule type" value="Genomic_DNA"/>
</dbReference>
<dbReference type="Proteomes" id="UP001304243">
    <property type="component" value="Unassembled WGS sequence"/>
</dbReference>
<sequence length="828" mass="93431">MNSSRLTKRSLTSNHPNTSSSSSGGGGGGGGGGSSSNYTLSVQPTVPTLTPAQMYSNFEEWIKMCTDNKVNVSNTWNFALIDYFHDMTFIREGDSINFQKASCTLDGCVKIYTSRVDSVANETGKLLSGLADSTHADNEDEERHKERRVRRKMTRIDTTLLKDFSTLAVKKFDLDYTVDPLFKKTSADFDEGGARGLLLNHLSLDQNCKIIFDASDATVEGELEDANNEHAITSIEHIEPEEHVVSDEEEDDASSSASSDDQEAEETQVKQDPAEQELDKDVEMKENEADEPKQDQADTDKQDDIKEAPPTVYEQTKQDSPSTQERPAIVVEEQASTKENSPSATPIDEESRVEIYRLKAKLPNFDDLPNFHIVPFLKGFDFFTDDATLAIPDLDNDDDEDEAMMDIAREMNAAPDAFRFDDDDYGVDYGDDMDDVDPFAETNDDQNPFQEDNDSAQPDELEHSSPKYPENDFLSAFMHKGDQDMLKYFDSTLVKNWAGPEHWKLRRPVEKKSTATTTTTASNAEQSDRNSRRSSTKRQAAEFSLPFRDILNEEKDAPEEKVFEQASRRPALSRDVLHKMPDNILPEDIHFSSKLLLQYSLKPAFPGPKKKTLKQHALAAEPQDNGDTPDVDFWAGQTQPYDDDMMDYGVDYGDDMDMPTDTYDANDQTILTAFEDTTFYNDNYDDDNEHSTLYGDELITNHHLKKSKPLYVNYARTAKRVDVKKLKDNLWKVLTNNDLEGEKVQGELKFTDIVNNLKKLYSPKTMRDISVPFCFICLLHLANEKDLSISGMGPQQQQDDGDDDFVLGDDNDWMANETILSEVTIVQN</sequence>
<dbReference type="Pfam" id="PF05786">
    <property type="entry name" value="Cnd2"/>
    <property type="match status" value="1"/>
</dbReference>
<keyword evidence="7 11" id="KW-0132">Cell division</keyword>
<proteinExistence type="inferred from homology"/>
<gene>
    <name evidence="13" type="ORF">ATC70_011033</name>
</gene>
<accession>A0AAN7DFL6</accession>
<dbReference type="GO" id="GO:0000796">
    <property type="term" value="C:condensin complex"/>
    <property type="evidence" value="ECO:0007669"/>
    <property type="project" value="InterPro"/>
</dbReference>
<evidence type="ECO:0000256" key="6">
    <source>
        <dbReference type="ARBA" id="ARBA00022490"/>
    </source>
</evidence>
<evidence type="ECO:0000256" key="3">
    <source>
        <dbReference type="ARBA" id="ARBA00009471"/>
    </source>
</evidence>
<comment type="subcellular location">
    <subcellularLocation>
        <location evidence="1">Chromosome</location>
    </subcellularLocation>
    <subcellularLocation>
        <location evidence="2">Cytoplasm</location>
    </subcellularLocation>
</comment>
<protein>
    <recommendedName>
        <fullName evidence="4 11">Condensin complex subunit 2</fullName>
    </recommendedName>
</protein>
<evidence type="ECO:0000256" key="1">
    <source>
        <dbReference type="ARBA" id="ARBA00004286"/>
    </source>
</evidence>
<feature type="region of interest" description="Disordered" evidence="12">
    <location>
        <begin position="237"/>
        <end position="348"/>
    </location>
</feature>
<dbReference type="PIRSF" id="PIRSF017126">
    <property type="entry name" value="Condensin_H"/>
    <property type="match status" value="1"/>
</dbReference>
<organism evidence="13 14">
    <name type="scientific">Mucor velutinosus</name>
    <dbReference type="NCBI Taxonomy" id="708070"/>
    <lineage>
        <taxon>Eukaryota</taxon>
        <taxon>Fungi</taxon>
        <taxon>Fungi incertae sedis</taxon>
        <taxon>Mucoromycota</taxon>
        <taxon>Mucoromycotina</taxon>
        <taxon>Mucoromycetes</taxon>
        <taxon>Mucorales</taxon>
        <taxon>Mucorineae</taxon>
        <taxon>Mucoraceae</taxon>
        <taxon>Mucor</taxon>
    </lineage>
</organism>
<comment type="caution">
    <text evidence="13">The sequence shown here is derived from an EMBL/GenBank/DDBJ whole genome shotgun (WGS) entry which is preliminary data.</text>
</comment>
<keyword evidence="5" id="KW-0158">Chromosome</keyword>
<dbReference type="PANTHER" id="PTHR13108">
    <property type="entry name" value="CONDENSIN COMPLEX SUBUNIT 2"/>
    <property type="match status" value="1"/>
</dbReference>
<keyword evidence="8 11" id="KW-0498">Mitosis</keyword>
<evidence type="ECO:0000256" key="9">
    <source>
        <dbReference type="ARBA" id="ARBA00023067"/>
    </source>
</evidence>
<evidence type="ECO:0000256" key="12">
    <source>
        <dbReference type="SAM" id="MobiDB-lite"/>
    </source>
</evidence>
<comment type="function">
    <text evidence="11">Regulatory subunit of the condensin complex, a complex required for conversion of interphase chromatin into mitotic-like condense chromosomes.</text>
</comment>
<dbReference type="PANTHER" id="PTHR13108:SF9">
    <property type="entry name" value="CONDENSIN COMPLEX SUBUNIT 2"/>
    <property type="match status" value="1"/>
</dbReference>
<feature type="compositionally biased region" description="Polar residues" evidence="12">
    <location>
        <begin position="1"/>
        <end position="18"/>
    </location>
</feature>
<evidence type="ECO:0000256" key="2">
    <source>
        <dbReference type="ARBA" id="ARBA00004496"/>
    </source>
</evidence>
<feature type="compositionally biased region" description="Polar residues" evidence="12">
    <location>
        <begin position="313"/>
        <end position="325"/>
    </location>
</feature>
<evidence type="ECO:0000256" key="4">
    <source>
        <dbReference type="ARBA" id="ARBA00016065"/>
    </source>
</evidence>
<feature type="compositionally biased region" description="Acidic residues" evidence="12">
    <location>
        <begin position="430"/>
        <end position="444"/>
    </location>
</feature>
<feature type="region of interest" description="Disordered" evidence="12">
    <location>
        <begin position="1"/>
        <end position="42"/>
    </location>
</feature>
<evidence type="ECO:0000256" key="8">
    <source>
        <dbReference type="ARBA" id="ARBA00022776"/>
    </source>
</evidence>
<keyword evidence="9 11" id="KW-0226">DNA condensation</keyword>
<feature type="region of interest" description="Disordered" evidence="12">
    <location>
        <begin position="505"/>
        <end position="542"/>
    </location>
</feature>
<evidence type="ECO:0000256" key="11">
    <source>
        <dbReference type="PIRNR" id="PIRNR017126"/>
    </source>
</evidence>
<dbReference type="InterPro" id="IPR022816">
    <property type="entry name" value="Condensin_barren_su2"/>
</dbReference>
<dbReference type="GeneID" id="89954719"/>
<feature type="compositionally biased region" description="Basic and acidic residues" evidence="12">
    <location>
        <begin position="267"/>
        <end position="307"/>
    </location>
</feature>
<feature type="compositionally biased region" description="Gly residues" evidence="12">
    <location>
        <begin position="23"/>
        <end position="34"/>
    </location>
</feature>
<reference evidence="13 14" key="1">
    <citation type="submission" date="2022-11" db="EMBL/GenBank/DDBJ databases">
        <title>Mucor velutinosus strain NIH1002 WGS.</title>
        <authorList>
            <person name="Subramanian P."/>
            <person name="Mullikin J.C."/>
            <person name="Segre J.A."/>
            <person name="Zelazny A.M."/>
        </authorList>
    </citation>
    <scope>NUCLEOTIDE SEQUENCE [LARGE SCALE GENOMIC DNA]</scope>
    <source>
        <strain evidence="13 14">NIH1002</strain>
    </source>
</reference>
<dbReference type="AlphaFoldDB" id="A0AAN7DFL6"/>
<dbReference type="GO" id="GO:0007076">
    <property type="term" value="P:mitotic chromosome condensation"/>
    <property type="evidence" value="ECO:0007669"/>
    <property type="project" value="InterPro"/>
</dbReference>
<evidence type="ECO:0000256" key="10">
    <source>
        <dbReference type="ARBA" id="ARBA00023306"/>
    </source>
</evidence>
<dbReference type="GO" id="GO:0005737">
    <property type="term" value="C:cytoplasm"/>
    <property type="evidence" value="ECO:0007669"/>
    <property type="project" value="UniProtKB-SubCell"/>
</dbReference>